<dbReference type="Proteomes" id="UP000305526">
    <property type="component" value="Unassembled WGS sequence"/>
</dbReference>
<keyword evidence="3" id="KW-0804">Transcription</keyword>
<protein>
    <submittedName>
        <fullName evidence="5">Cupin</fullName>
    </submittedName>
    <submittedName>
        <fullName evidence="6">Helix-turn-helix domain-containing protein</fullName>
    </submittedName>
</protein>
<reference evidence="6 8" key="2">
    <citation type="submission" date="2019-05" db="EMBL/GenBank/DDBJ databases">
        <title>Pasteurellaceae isolates from reptiles.</title>
        <authorList>
            <person name="Bojesen A.M."/>
            <person name="Lund E."/>
        </authorList>
    </citation>
    <scope>NUCLEOTIDE SEQUENCE [LARGE SCALE GENOMIC DNA]</scope>
    <source>
        <strain evidence="6 8">ELNT2x</strain>
    </source>
</reference>
<dbReference type="GO" id="GO:0043565">
    <property type="term" value="F:sequence-specific DNA binding"/>
    <property type="evidence" value="ECO:0007669"/>
    <property type="project" value="InterPro"/>
</dbReference>
<dbReference type="PANTHER" id="PTHR46796:SF7">
    <property type="entry name" value="ARAC FAMILY TRANSCRIPTIONAL REGULATOR"/>
    <property type="match status" value="1"/>
</dbReference>
<reference evidence="5 7" key="1">
    <citation type="submission" date="2019-03" db="EMBL/GenBank/DDBJ databases">
        <title>Genomic Encyclopedia of Type Strains, Phase IV (KMG-IV): sequencing the most valuable type-strain genomes for metagenomic binning, comparative biology and taxonomic classification.</title>
        <authorList>
            <person name="Goeker M."/>
        </authorList>
    </citation>
    <scope>NUCLEOTIDE SEQUENCE [LARGE SCALE GENOMIC DNA]</scope>
    <source>
        <strain evidence="5 7">DSM 28140</strain>
    </source>
</reference>
<evidence type="ECO:0000313" key="5">
    <source>
        <dbReference type="EMBL" id="TCV87881.1"/>
    </source>
</evidence>
<comment type="caution">
    <text evidence="5">The sequence shown here is derived from an EMBL/GenBank/DDBJ whole genome shotgun (WGS) entry which is preliminary data.</text>
</comment>
<dbReference type="Pfam" id="PF12833">
    <property type="entry name" value="HTH_18"/>
    <property type="match status" value="1"/>
</dbReference>
<dbReference type="PROSITE" id="PS01124">
    <property type="entry name" value="HTH_ARAC_FAMILY_2"/>
    <property type="match status" value="1"/>
</dbReference>
<dbReference type="AlphaFoldDB" id="A0A4R3Y8I6"/>
<name>A0A4R3Y8I6_9PAST</name>
<dbReference type="InterPro" id="IPR032783">
    <property type="entry name" value="AraC_lig"/>
</dbReference>
<dbReference type="InterPro" id="IPR018062">
    <property type="entry name" value="HTH_AraC-typ_CS"/>
</dbReference>
<dbReference type="InterPro" id="IPR018060">
    <property type="entry name" value="HTH_AraC"/>
</dbReference>
<keyword evidence="8" id="KW-1185">Reference proteome</keyword>
<dbReference type="PANTHER" id="PTHR46796">
    <property type="entry name" value="HTH-TYPE TRANSCRIPTIONAL ACTIVATOR RHAS-RELATED"/>
    <property type="match status" value="1"/>
</dbReference>
<evidence type="ECO:0000256" key="3">
    <source>
        <dbReference type="ARBA" id="ARBA00023163"/>
    </source>
</evidence>
<dbReference type="InterPro" id="IPR050204">
    <property type="entry name" value="AraC_XylS_family_regulators"/>
</dbReference>
<dbReference type="EMBL" id="VDGV01000107">
    <property type="protein sequence ID" value="TNG88998.1"/>
    <property type="molecule type" value="Genomic_DNA"/>
</dbReference>
<evidence type="ECO:0000313" key="6">
    <source>
        <dbReference type="EMBL" id="TNG88998.1"/>
    </source>
</evidence>
<feature type="domain" description="HTH araC/xylS-type" evidence="4">
    <location>
        <begin position="173"/>
        <end position="270"/>
    </location>
</feature>
<evidence type="ECO:0000313" key="7">
    <source>
        <dbReference type="Proteomes" id="UP000294619"/>
    </source>
</evidence>
<gene>
    <name evidence="5" type="ORF">EDC16_10469</name>
    <name evidence="6" type="ORF">FHQ21_10510</name>
</gene>
<organism evidence="5 7">
    <name type="scientific">Testudinibacter aquarius</name>
    <dbReference type="NCBI Taxonomy" id="1524974"/>
    <lineage>
        <taxon>Bacteria</taxon>
        <taxon>Pseudomonadati</taxon>
        <taxon>Pseudomonadota</taxon>
        <taxon>Gammaproteobacteria</taxon>
        <taxon>Pasteurellales</taxon>
        <taxon>Pasteurellaceae</taxon>
        <taxon>Testudinibacter</taxon>
    </lineage>
</organism>
<dbReference type="Pfam" id="PF12852">
    <property type="entry name" value="Cupin_6"/>
    <property type="match status" value="1"/>
</dbReference>
<dbReference type="Gene3D" id="1.10.10.60">
    <property type="entry name" value="Homeodomain-like"/>
    <property type="match status" value="1"/>
</dbReference>
<dbReference type="EMBL" id="SMCP01000004">
    <property type="protein sequence ID" value="TCV87881.1"/>
    <property type="molecule type" value="Genomic_DNA"/>
</dbReference>
<evidence type="ECO:0000256" key="2">
    <source>
        <dbReference type="ARBA" id="ARBA00023125"/>
    </source>
</evidence>
<keyword evidence="1" id="KW-0805">Transcription regulation</keyword>
<accession>A0A4R3Y8I6</accession>
<dbReference type="InterPro" id="IPR009057">
    <property type="entry name" value="Homeodomain-like_sf"/>
</dbReference>
<proteinExistence type="predicted"/>
<dbReference type="SUPFAM" id="SSF46689">
    <property type="entry name" value="Homeodomain-like"/>
    <property type="match status" value="2"/>
</dbReference>
<evidence type="ECO:0000259" key="4">
    <source>
        <dbReference type="PROSITE" id="PS01124"/>
    </source>
</evidence>
<dbReference type="RefSeq" id="WP_132966121.1">
    <property type="nucleotide sequence ID" value="NZ_LEKL01000005.1"/>
</dbReference>
<sequence>MDPLAEFFTRFDFRSDLFFSSLLCRIGEFNEPNKSYLHIVHQGAFDMMLSNHVQKRVYQPCAIFCPNSTLHRLNPLDENGISVSCISFDFGEGVTNPLNQALDECVIMPLNQHPELSALSSAVYQEYHSEQPGKAVSIHHLCAYFLIRVIRYGLQQQQLTSGFLCGLGDAKLGKVLTALHQKPAEAWQLDNMAELANMSRSNFAAHFKKVIGISAMDYLTQWRLTLAQRKMRSGLPIAIVAEEVGYQYASAFSRIFTAKIGLSPLKWLAKQQQSDQ</sequence>
<evidence type="ECO:0000313" key="8">
    <source>
        <dbReference type="Proteomes" id="UP000305526"/>
    </source>
</evidence>
<keyword evidence="2" id="KW-0238">DNA-binding</keyword>
<evidence type="ECO:0000256" key="1">
    <source>
        <dbReference type="ARBA" id="ARBA00023015"/>
    </source>
</evidence>
<dbReference type="GO" id="GO:0003700">
    <property type="term" value="F:DNA-binding transcription factor activity"/>
    <property type="evidence" value="ECO:0007669"/>
    <property type="project" value="InterPro"/>
</dbReference>
<dbReference type="Proteomes" id="UP000294619">
    <property type="component" value="Unassembled WGS sequence"/>
</dbReference>
<dbReference type="SMART" id="SM00342">
    <property type="entry name" value="HTH_ARAC"/>
    <property type="match status" value="1"/>
</dbReference>
<dbReference type="PROSITE" id="PS00041">
    <property type="entry name" value="HTH_ARAC_FAMILY_1"/>
    <property type="match status" value="1"/>
</dbReference>